<keyword evidence="10" id="KW-0809">Transit peptide</keyword>
<comment type="subcellular location">
    <subcellularLocation>
        <location evidence="2">Cell membrane</location>
        <topology evidence="2">Peripheral membrane protein</topology>
    </subcellularLocation>
    <subcellularLocation>
        <location evidence="3">Cytoplasm</location>
    </subcellularLocation>
    <subcellularLocation>
        <location evidence="1">Mitochondrion</location>
    </subcellularLocation>
</comment>
<gene>
    <name evidence="18" type="ORF">Zm00014a_016227</name>
</gene>
<proteinExistence type="inferred from homology"/>
<dbReference type="InterPro" id="IPR043502">
    <property type="entry name" value="DNA/RNA_pol_sf"/>
</dbReference>
<dbReference type="Proteomes" id="UP000251960">
    <property type="component" value="Chromosome 1"/>
</dbReference>
<dbReference type="SUPFAM" id="SSF56672">
    <property type="entry name" value="DNA/RNA polymerases"/>
    <property type="match status" value="1"/>
</dbReference>
<evidence type="ECO:0000256" key="4">
    <source>
        <dbReference type="ARBA" id="ARBA00007663"/>
    </source>
</evidence>
<feature type="domain" description="Reverse transcriptase" evidence="16">
    <location>
        <begin position="245"/>
        <end position="507"/>
    </location>
</feature>
<dbReference type="EC" id="2.7.7.87" evidence="5"/>
<sequence>MKACAKAAGERLSLVCAPSTRQPLARSPFIMWRKMAMCIRKIASEEFGLSQGNRREVKDTWWWNEDVQKAIKEKKDCYKRLHHDKCAENIEKYRIAKKSAKRAVSRARGQAFDNLYQRLDTKQGEKDIYRMAKIRERKTRDVNQVKCIKDEANQLLVKNEEIKNRWKEYFNKLFNGGNESSTIELDEPFDDNNRGFVRRIQEYEVKEALKRMKVGKAMGPDGIPIEVWRCLGDIAIVWLTKLFNTIFRTNRMPDEWRRSTLVPIFKNKGDVQSCTNYRGIKLMSHTMKLWERVIEHRLRKLTSVTQNQFGFMPGRSTMEAIFLLRQLMERFREQKKDLHMVFIDLEKAYDKVPRSVMWWALEKHKVATKYINLIKDMYTNVVTSVRTSDGDTDDFPINIGLHQGSALSPYLFALVIDEVTRDIQGDIPWCMLFADDVVLIEESRSGVSQKLELWRQTLEAKGFRLSRSKTEYMKCDFSAMGYEDGDVSLDGQVVPKKDTFRYLGSMLQKDGDIDEDVSHRIKAGWLKWRQAAGVLCDPRVPHKLKGKFYRTAIRPAMLYGAECWPTKRRHVQQLCVAEMRMLRWICGHTRRDRVRNDDIRERVGVAPIEEKLMQHRLRWFGHIQRRPEEAPVHIGIIRRPENVKRGRGRPTLTWTEAVKRDLKEWNIDKELAVDRKGWNFVKARRLPSQHETKSQVSCSVRVSENTAHRIDATAENIFPAVKDHVLKATDAINRGEVIAVPTDTIYGSAGAVNRIYEIKGRIQTRPLAICVGDVSDISRFALVDHLPHGLLDSLLPGPVTIVLKRGENSILERSLNPGLDSIGVRVPDLDFIRSIARGTGSALALTSANLSGQPSSVCVKDFEGLWPHCSYVFDGGVLPSGRAGSTIVDLITPGVYKILRDGSSRKETAAVLGKFGFVEAL</sequence>
<comment type="similarity">
    <text evidence="4">Belongs to the SUA5 family.</text>
</comment>
<keyword evidence="11" id="KW-0496">Mitochondrion</keyword>
<dbReference type="PROSITE" id="PS50878">
    <property type="entry name" value="RT_POL"/>
    <property type="match status" value="1"/>
</dbReference>
<evidence type="ECO:0000259" key="16">
    <source>
        <dbReference type="PROSITE" id="PS50878"/>
    </source>
</evidence>
<comment type="subunit">
    <text evidence="15">Interacts with RSC1A1.</text>
</comment>
<dbReference type="InterPro" id="IPR043128">
    <property type="entry name" value="Rev_trsase/Diguanyl_cyclase"/>
</dbReference>
<accession>A0A317Y223</accession>
<dbReference type="FunFam" id="3.90.870.10:FF:000007">
    <property type="entry name" value="YrdC N6-threonylcarbamoyltransferase domain containing"/>
    <property type="match status" value="1"/>
</dbReference>
<evidence type="ECO:0000256" key="12">
    <source>
        <dbReference type="ARBA" id="ARBA00023136"/>
    </source>
</evidence>
<protein>
    <recommendedName>
        <fullName evidence="6">Threonylcarbamoyl-AMP synthase</fullName>
        <ecNumber evidence="5">2.7.7.87</ecNumber>
    </recommendedName>
</protein>
<evidence type="ECO:0000259" key="17">
    <source>
        <dbReference type="PROSITE" id="PS51163"/>
    </source>
</evidence>
<dbReference type="InterPro" id="IPR006070">
    <property type="entry name" value="Sua5-like_dom"/>
</dbReference>
<dbReference type="GO" id="GO:0005739">
    <property type="term" value="C:mitochondrion"/>
    <property type="evidence" value="ECO:0007669"/>
    <property type="project" value="UniProtKB-SubCell"/>
</dbReference>
<keyword evidence="8" id="KW-0963">Cytoplasm</keyword>
<dbReference type="EMBL" id="NCVQ01000001">
    <property type="protein sequence ID" value="PWZ52216.1"/>
    <property type="molecule type" value="Genomic_DNA"/>
</dbReference>
<keyword evidence="12" id="KW-0472">Membrane</keyword>
<dbReference type="FunFam" id="3.30.70.270:FF:000248">
    <property type="match status" value="1"/>
</dbReference>
<evidence type="ECO:0000256" key="10">
    <source>
        <dbReference type="ARBA" id="ARBA00022946"/>
    </source>
</evidence>
<comment type="catalytic activity">
    <reaction evidence="13">
        <text>L-threonine + hydrogencarbonate + ATP = L-threonylcarbamoyladenylate + diphosphate + H2O</text>
        <dbReference type="Rhea" id="RHEA:36407"/>
        <dbReference type="ChEBI" id="CHEBI:15377"/>
        <dbReference type="ChEBI" id="CHEBI:17544"/>
        <dbReference type="ChEBI" id="CHEBI:30616"/>
        <dbReference type="ChEBI" id="CHEBI:33019"/>
        <dbReference type="ChEBI" id="CHEBI:57926"/>
        <dbReference type="ChEBI" id="CHEBI:73682"/>
        <dbReference type="EC" id="2.7.7.87"/>
    </reaction>
</comment>
<dbReference type="PANTHER" id="PTHR19446">
    <property type="entry name" value="REVERSE TRANSCRIPTASES"/>
    <property type="match status" value="1"/>
</dbReference>
<keyword evidence="9" id="KW-0808">Transferase</keyword>
<evidence type="ECO:0000256" key="3">
    <source>
        <dbReference type="ARBA" id="ARBA00004496"/>
    </source>
</evidence>
<dbReference type="SUPFAM" id="SSF55821">
    <property type="entry name" value="YrdC/RibB"/>
    <property type="match status" value="1"/>
</dbReference>
<dbReference type="GO" id="GO:0061710">
    <property type="term" value="F:L-threonylcarbamoyladenylate synthase"/>
    <property type="evidence" value="ECO:0007669"/>
    <property type="project" value="UniProtKB-EC"/>
</dbReference>
<evidence type="ECO:0000256" key="7">
    <source>
        <dbReference type="ARBA" id="ARBA00022475"/>
    </source>
</evidence>
<comment type="function">
    <text evidence="14">Cytoplasmic and mitochondrial threonylcarbamoyl-AMP synthase required for the formation of a threonylcarbamoyl group on adenosine at position 37 (t(6)A37) in tRNAs that read codons beginning with adenine. Catalyzes the conversion of L-threonine, HCO(3)(-)/CO(2) and ATP to give threonylcarbamoyl-AMP (TC-AMP) as the acyladenylate intermediate, with the release of diphosphate. Participates in t(6)A37 formation in cytoplasmic and mitochondrial tRNAs. May regulate the activity of some transporters.</text>
</comment>
<reference evidence="18" key="1">
    <citation type="journal article" date="2018" name="Nat. Genet.">
        <title>Extensive intraspecific gene order and gene structural variations between Mo17 and other maize genomes.</title>
        <authorList>
            <person name="Sun S."/>
            <person name="Zhou Y."/>
            <person name="Chen J."/>
            <person name="Shi J."/>
            <person name="Zhao H."/>
            <person name="Zhao H."/>
            <person name="Song W."/>
            <person name="Zhang M."/>
            <person name="Cui Y."/>
            <person name="Dong X."/>
            <person name="Liu H."/>
            <person name="Ma X."/>
            <person name="Jiao Y."/>
            <person name="Wang B."/>
            <person name="Wei X."/>
            <person name="Stein J.C."/>
            <person name="Glaubitz J.C."/>
            <person name="Lu F."/>
            <person name="Yu G."/>
            <person name="Liang C."/>
            <person name="Fengler K."/>
            <person name="Li B."/>
            <person name="Rafalski A."/>
            <person name="Schnable P.S."/>
            <person name="Ware D.H."/>
            <person name="Buckler E.S."/>
            <person name="Lai J."/>
        </authorList>
    </citation>
    <scope>NUCLEOTIDE SEQUENCE [LARGE SCALE GENOMIC DNA]</scope>
    <source>
        <tissue evidence="18">Seedling</tissue>
    </source>
</reference>
<name>A0A317Y223_MAIZE</name>
<evidence type="ECO:0000256" key="11">
    <source>
        <dbReference type="ARBA" id="ARBA00023128"/>
    </source>
</evidence>
<dbReference type="Pfam" id="PF00078">
    <property type="entry name" value="RVT_1"/>
    <property type="match status" value="1"/>
</dbReference>
<comment type="caution">
    <text evidence="18">The sequence shown here is derived from an EMBL/GenBank/DDBJ whole genome shotgun (WGS) entry which is preliminary data.</text>
</comment>
<evidence type="ECO:0000256" key="8">
    <source>
        <dbReference type="ARBA" id="ARBA00022490"/>
    </source>
</evidence>
<dbReference type="GO" id="GO:0003725">
    <property type="term" value="F:double-stranded RNA binding"/>
    <property type="evidence" value="ECO:0007669"/>
    <property type="project" value="InterPro"/>
</dbReference>
<evidence type="ECO:0000256" key="1">
    <source>
        <dbReference type="ARBA" id="ARBA00004173"/>
    </source>
</evidence>
<evidence type="ECO:0000256" key="15">
    <source>
        <dbReference type="ARBA" id="ARBA00063146"/>
    </source>
</evidence>
<dbReference type="Gene3D" id="3.30.70.270">
    <property type="match status" value="1"/>
</dbReference>
<dbReference type="Gene3D" id="3.90.870.10">
    <property type="entry name" value="DHBP synthase"/>
    <property type="match status" value="1"/>
</dbReference>
<evidence type="ECO:0000256" key="14">
    <source>
        <dbReference type="ARBA" id="ARBA00058524"/>
    </source>
</evidence>
<evidence type="ECO:0000313" key="18">
    <source>
        <dbReference type="EMBL" id="PWZ52216.1"/>
    </source>
</evidence>
<dbReference type="InterPro" id="IPR017945">
    <property type="entry name" value="DHBP_synth_RibB-like_a/b_dom"/>
</dbReference>
<dbReference type="InterPro" id="IPR000477">
    <property type="entry name" value="RT_dom"/>
</dbReference>
<evidence type="ECO:0000256" key="6">
    <source>
        <dbReference type="ARBA" id="ARBA00015492"/>
    </source>
</evidence>
<dbReference type="ExpressionAtlas" id="A0A317Y223">
    <property type="expression patterns" value="baseline and differential"/>
</dbReference>
<evidence type="ECO:0000256" key="13">
    <source>
        <dbReference type="ARBA" id="ARBA00048366"/>
    </source>
</evidence>
<keyword evidence="7" id="KW-1003">Cell membrane</keyword>
<dbReference type="AlphaFoldDB" id="A0A317Y223"/>
<dbReference type="GO" id="GO:0005886">
    <property type="term" value="C:plasma membrane"/>
    <property type="evidence" value="ECO:0007669"/>
    <property type="project" value="UniProtKB-SubCell"/>
</dbReference>
<dbReference type="CDD" id="cd01650">
    <property type="entry name" value="RT_nLTR_like"/>
    <property type="match status" value="1"/>
</dbReference>
<evidence type="ECO:0000256" key="5">
    <source>
        <dbReference type="ARBA" id="ARBA00012584"/>
    </source>
</evidence>
<dbReference type="PROSITE" id="PS51163">
    <property type="entry name" value="YRDC"/>
    <property type="match status" value="1"/>
</dbReference>
<organism evidence="18">
    <name type="scientific">Zea mays</name>
    <name type="common">Maize</name>
    <dbReference type="NCBI Taxonomy" id="4577"/>
    <lineage>
        <taxon>Eukaryota</taxon>
        <taxon>Viridiplantae</taxon>
        <taxon>Streptophyta</taxon>
        <taxon>Embryophyta</taxon>
        <taxon>Tracheophyta</taxon>
        <taxon>Spermatophyta</taxon>
        <taxon>Magnoliopsida</taxon>
        <taxon>Liliopsida</taxon>
        <taxon>Poales</taxon>
        <taxon>Poaceae</taxon>
        <taxon>PACMAD clade</taxon>
        <taxon>Panicoideae</taxon>
        <taxon>Andropogonodae</taxon>
        <taxon>Andropogoneae</taxon>
        <taxon>Tripsacinae</taxon>
        <taxon>Zea</taxon>
    </lineage>
</organism>
<evidence type="ECO:0000256" key="2">
    <source>
        <dbReference type="ARBA" id="ARBA00004202"/>
    </source>
</evidence>
<feature type="domain" description="YrdC-like" evidence="17">
    <location>
        <begin position="722"/>
        <end position="904"/>
    </location>
</feature>
<evidence type="ECO:0000256" key="9">
    <source>
        <dbReference type="ARBA" id="ARBA00022679"/>
    </source>
</evidence>
<dbReference type="Pfam" id="PF01300">
    <property type="entry name" value="Sua5_yciO_yrdC"/>
    <property type="match status" value="1"/>
</dbReference>